<evidence type="ECO:0000313" key="4">
    <source>
        <dbReference type="EMBL" id="ODM03273.1"/>
    </source>
</evidence>
<keyword evidence="2" id="KW-0804">Transcription</keyword>
<feature type="domain" description="HTH araC/xylS-type" evidence="3">
    <location>
        <begin position="245"/>
        <end position="306"/>
    </location>
</feature>
<name>A0A1E3A3D9_9FIRM</name>
<comment type="caution">
    <text evidence="4">The sequence shown here is derived from an EMBL/GenBank/DDBJ whole genome shotgun (WGS) entry which is preliminary data.</text>
</comment>
<evidence type="ECO:0000259" key="3">
    <source>
        <dbReference type="PROSITE" id="PS01124"/>
    </source>
</evidence>
<evidence type="ECO:0000256" key="1">
    <source>
        <dbReference type="ARBA" id="ARBA00023015"/>
    </source>
</evidence>
<evidence type="ECO:0000313" key="5">
    <source>
        <dbReference type="Proteomes" id="UP000094067"/>
    </source>
</evidence>
<dbReference type="Proteomes" id="UP000094067">
    <property type="component" value="Unassembled WGS sequence"/>
</dbReference>
<dbReference type="PATRIC" id="fig|1432052.4.peg.4500"/>
<gene>
    <name evidence="4" type="ORF">BEI61_04068</name>
</gene>
<organism evidence="4 5">
    <name type="scientific">Eisenbergiella tayi</name>
    <dbReference type="NCBI Taxonomy" id="1432052"/>
    <lineage>
        <taxon>Bacteria</taxon>
        <taxon>Bacillati</taxon>
        <taxon>Bacillota</taxon>
        <taxon>Clostridia</taxon>
        <taxon>Lachnospirales</taxon>
        <taxon>Lachnospiraceae</taxon>
        <taxon>Eisenbergiella</taxon>
    </lineage>
</organism>
<keyword evidence="1" id="KW-0805">Transcription regulation</keyword>
<protein>
    <submittedName>
        <fullName evidence="4">FG-GAP repeat protein</fullName>
    </submittedName>
</protein>
<dbReference type="InterPro" id="IPR009057">
    <property type="entry name" value="Homeodomain-like_sf"/>
</dbReference>
<dbReference type="AlphaFoldDB" id="A0A1E3A3D9"/>
<dbReference type="InterPro" id="IPR028994">
    <property type="entry name" value="Integrin_alpha_N"/>
</dbReference>
<dbReference type="GO" id="GO:0043565">
    <property type="term" value="F:sequence-specific DNA binding"/>
    <property type="evidence" value="ECO:0007669"/>
    <property type="project" value="InterPro"/>
</dbReference>
<dbReference type="PROSITE" id="PS01124">
    <property type="entry name" value="HTH_ARAC_FAMILY_2"/>
    <property type="match status" value="1"/>
</dbReference>
<evidence type="ECO:0000256" key="2">
    <source>
        <dbReference type="ARBA" id="ARBA00023163"/>
    </source>
</evidence>
<reference evidence="4 5" key="1">
    <citation type="submission" date="2016-07" db="EMBL/GenBank/DDBJ databases">
        <title>Characterization of isolates of Eisenbergiella tayi derived from blood cultures, using whole genome sequencing.</title>
        <authorList>
            <person name="Burdz T."/>
            <person name="Wiebe D."/>
            <person name="Huynh C."/>
            <person name="Bernard K."/>
        </authorList>
    </citation>
    <scope>NUCLEOTIDE SEQUENCE [LARGE SCALE GENOMIC DNA]</scope>
    <source>
        <strain evidence="4 5">NML 110608</strain>
    </source>
</reference>
<dbReference type="GO" id="GO:0003700">
    <property type="term" value="F:DNA-binding transcription factor activity"/>
    <property type="evidence" value="ECO:0007669"/>
    <property type="project" value="InterPro"/>
</dbReference>
<dbReference type="InterPro" id="IPR018060">
    <property type="entry name" value="HTH_AraC"/>
</dbReference>
<proteinExistence type="predicted"/>
<sequence>MYRLLTVMCMLEGETNEESELETEALSMTAARKIPERIREQLICFPFSMNGQIFLVIGADTDEELQERTKEIHSSLTAFFEKEFGCSVISGVSRPFPRLKYLRTAYNECMETLRNTGRLHAAHSDITFYEDITRNDGIIGGYDFVIENSMMKAVNDGNGEEAAQLVDKFVNSLYNREIASHDRSFFLHRLVVSVLSVLSDAGLSANQIFKERSEDVFSKLNDFFERDKLKSYLNRCIIQPAVEALRQYRYNASSDILRSIMEIVREKRGDITLTECAERLNYANTQNFIRFFSKYENTTPGRYRKEHKKADSGIDDRYVPHQITCVTAYRLTGELLWQRGDSSGRPGSFGSDFPAQIYDIDGDGYDEVMAGYALLDHNGQVLWFCRDLEDHADCLWVGDVNGDGKPEIAVGGSVTCLYSAEGEELWRYDGSVESQHIALGKFLPGRPGLQVAGLDRIPRGDGYKGQWDGKDGIFMLDCEGKELWKEDRQTKGWLTIVDGLYNWNGEGKDYILAYRRGGGVKPALYDGWGNTAVSFPEDGYVLHGDLFGRDKEDVIIYSEDTAWVFSGTPADLAEKPSGKPVPQVKRLYRSTLYPGGER</sequence>
<dbReference type="EMBL" id="MCGH01000003">
    <property type="protein sequence ID" value="ODM03273.1"/>
    <property type="molecule type" value="Genomic_DNA"/>
</dbReference>
<dbReference type="Gene3D" id="1.10.10.60">
    <property type="entry name" value="Homeodomain-like"/>
    <property type="match status" value="1"/>
</dbReference>
<accession>A0A1E3A3D9</accession>
<dbReference type="SUPFAM" id="SSF69318">
    <property type="entry name" value="Integrin alpha N-terminal domain"/>
    <property type="match status" value="2"/>
</dbReference>
<dbReference type="SUPFAM" id="SSF46689">
    <property type="entry name" value="Homeodomain-like"/>
    <property type="match status" value="1"/>
</dbReference>